<proteinExistence type="predicted"/>
<evidence type="ECO:0000259" key="1">
    <source>
        <dbReference type="Pfam" id="PF01471"/>
    </source>
</evidence>
<accession>K1U8L2</accession>
<name>K1U8L2_9ZZZZ</name>
<dbReference type="AlphaFoldDB" id="K1U8L2"/>
<dbReference type="InterPro" id="IPR036365">
    <property type="entry name" value="PGBD-like_sf"/>
</dbReference>
<dbReference type="Pfam" id="PF01471">
    <property type="entry name" value="PG_binding_1"/>
    <property type="match status" value="3"/>
</dbReference>
<evidence type="ECO:0000313" key="2">
    <source>
        <dbReference type="EMBL" id="EKC74585.1"/>
    </source>
</evidence>
<dbReference type="InterPro" id="IPR036366">
    <property type="entry name" value="PGBDSf"/>
</dbReference>
<feature type="non-terminal residue" evidence="2">
    <location>
        <position position="1"/>
    </location>
</feature>
<dbReference type="Gene3D" id="1.10.101.10">
    <property type="entry name" value="PGBD-like superfamily/PGBD"/>
    <property type="match status" value="3"/>
</dbReference>
<protein>
    <submittedName>
        <fullName evidence="2">Spore cortex-lytic enzyme, pre-pro-form</fullName>
    </submittedName>
</protein>
<sequence>EWYPSKGYSYDITSLPAYDQTFIEDREIFDSISKKVDQLFNNYIYREGQIQPLNAIYCDGRNTKCNGLSQWGSVDLAKQNKTPLDILKYYYGNDVRIFENAPTGELIGTYPGYPIELGNAGDKVRVIQRELNRISNNYPAIPKIPRINGVFGKYTEDAVKEFQKIFNLNPTGIVDYSTWYKIKYIYNAVKRVNDIYSEGIVEEEEIFDYGNKLSYSDVGIGVQVLHYVLSSIAFFDPDLPSLKLNSVYNDNTKTMVINFQNKYNLPATGEVDATTWNKIVEVYEDIIKSIPEEYAQYSDEFFQGRILALGMTGDDVRIIQNFLLKICKKFGNIPGVRVSGIFDDIMERSVMKIQSLNNIEPTGVIDPVTWFNIVEYSKK</sequence>
<gene>
    <name evidence="2" type="ORF">OBE_01750</name>
</gene>
<dbReference type="InterPro" id="IPR002477">
    <property type="entry name" value="Peptidoglycan-bd-like"/>
</dbReference>
<dbReference type="SUPFAM" id="SSF47090">
    <property type="entry name" value="PGBD-like"/>
    <property type="match status" value="3"/>
</dbReference>
<feature type="domain" description="Peptidoglycan binding-like" evidence="1">
    <location>
        <begin position="312"/>
        <end position="370"/>
    </location>
</feature>
<comment type="caution">
    <text evidence="2">The sequence shown here is derived from an EMBL/GenBank/DDBJ whole genome shotgun (WGS) entry which is preliminary data.</text>
</comment>
<reference evidence="2" key="1">
    <citation type="journal article" date="2013" name="Environ. Microbiol.">
        <title>Microbiota from the distal guts of lean and obese adolescents exhibit partial functional redundancy besides clear differences in community structure.</title>
        <authorList>
            <person name="Ferrer M."/>
            <person name="Ruiz A."/>
            <person name="Lanza F."/>
            <person name="Haange S.B."/>
            <person name="Oberbach A."/>
            <person name="Till H."/>
            <person name="Bargiela R."/>
            <person name="Campoy C."/>
            <person name="Segura M.T."/>
            <person name="Richter M."/>
            <person name="von Bergen M."/>
            <person name="Seifert J."/>
            <person name="Suarez A."/>
        </authorList>
    </citation>
    <scope>NUCLEOTIDE SEQUENCE</scope>
</reference>
<feature type="domain" description="Peptidoglycan binding-like" evidence="1">
    <location>
        <begin position="242"/>
        <end position="279"/>
    </location>
</feature>
<organism evidence="2">
    <name type="scientific">human gut metagenome</name>
    <dbReference type="NCBI Taxonomy" id="408170"/>
    <lineage>
        <taxon>unclassified sequences</taxon>
        <taxon>metagenomes</taxon>
        <taxon>organismal metagenomes</taxon>
    </lineage>
</organism>
<feature type="domain" description="Peptidoglycan binding-like" evidence="1">
    <location>
        <begin position="121"/>
        <end position="181"/>
    </location>
</feature>
<dbReference type="EMBL" id="AJWZ01001172">
    <property type="protein sequence ID" value="EKC74585.1"/>
    <property type="molecule type" value="Genomic_DNA"/>
</dbReference>